<keyword evidence="3" id="KW-0732">Signal</keyword>
<comment type="similarity">
    <text evidence="1">Belongs to the esterase D family.</text>
</comment>
<dbReference type="RefSeq" id="WP_302722875.1">
    <property type="nucleotide sequence ID" value="NZ_JAULRU010000570.1"/>
</dbReference>
<dbReference type="Gene3D" id="3.40.50.1820">
    <property type="entry name" value="alpha/beta hydrolase"/>
    <property type="match status" value="1"/>
</dbReference>
<dbReference type="PANTHER" id="PTHR40841">
    <property type="entry name" value="SIDEROPHORE TRIACETYLFUSARININE C ESTERASE"/>
    <property type="match status" value="1"/>
</dbReference>
<dbReference type="Proteomes" id="UP001273505">
    <property type="component" value="Unassembled WGS sequence"/>
</dbReference>
<dbReference type="SUPFAM" id="SSF53474">
    <property type="entry name" value="alpha/beta-Hydrolases"/>
    <property type="match status" value="1"/>
</dbReference>
<proteinExistence type="inferred from homology"/>
<evidence type="ECO:0000313" key="5">
    <source>
        <dbReference type="Proteomes" id="UP001273505"/>
    </source>
</evidence>
<keyword evidence="5" id="KW-1185">Reference proteome</keyword>
<accession>A0ABU4S0R3</accession>
<evidence type="ECO:0000313" key="4">
    <source>
        <dbReference type="EMBL" id="MDX6849428.1"/>
    </source>
</evidence>
<evidence type="ECO:0000256" key="1">
    <source>
        <dbReference type="ARBA" id="ARBA00005622"/>
    </source>
</evidence>
<dbReference type="InterPro" id="IPR052558">
    <property type="entry name" value="Siderophore_Hydrolase_D"/>
</dbReference>
<dbReference type="Pfam" id="PF00756">
    <property type="entry name" value="Esterase"/>
    <property type="match status" value="1"/>
</dbReference>
<dbReference type="InterPro" id="IPR000801">
    <property type="entry name" value="Esterase-like"/>
</dbReference>
<name>A0ABU4S0R3_9GAMM</name>
<dbReference type="GO" id="GO:0016787">
    <property type="term" value="F:hydrolase activity"/>
    <property type="evidence" value="ECO:0007669"/>
    <property type="project" value="UniProtKB-KW"/>
</dbReference>
<keyword evidence="2 4" id="KW-0378">Hydrolase</keyword>
<evidence type="ECO:0000256" key="3">
    <source>
        <dbReference type="SAM" id="SignalP"/>
    </source>
</evidence>
<feature type="chain" id="PRO_5046079589" evidence="3">
    <location>
        <begin position="23"/>
        <end position="288"/>
    </location>
</feature>
<dbReference type="PANTHER" id="PTHR40841:SF2">
    <property type="entry name" value="SIDEROPHORE-DEGRADING ESTERASE (EUROFUNG)"/>
    <property type="match status" value="1"/>
</dbReference>
<protein>
    <submittedName>
        <fullName evidence="4">Alpha/beta hydrolase-fold protein</fullName>
    </submittedName>
</protein>
<dbReference type="EMBL" id="JAXAFO010000012">
    <property type="protein sequence ID" value="MDX6849428.1"/>
    <property type="molecule type" value="Genomic_DNA"/>
</dbReference>
<evidence type="ECO:0000256" key="2">
    <source>
        <dbReference type="ARBA" id="ARBA00022801"/>
    </source>
</evidence>
<feature type="signal peptide" evidence="3">
    <location>
        <begin position="1"/>
        <end position="22"/>
    </location>
</feature>
<dbReference type="InterPro" id="IPR029058">
    <property type="entry name" value="AB_hydrolase_fold"/>
</dbReference>
<comment type="caution">
    <text evidence="4">The sequence shown here is derived from an EMBL/GenBank/DDBJ whole genome shotgun (WGS) entry which is preliminary data.</text>
</comment>
<reference evidence="4 5" key="1">
    <citation type="submission" date="2023-11" db="EMBL/GenBank/DDBJ databases">
        <title>Gilvimarinus fulvus sp. nov., isolated from the surface of Kelp.</title>
        <authorList>
            <person name="Sun Y.Y."/>
            <person name="Gong Y."/>
            <person name="Du Z.J."/>
        </authorList>
    </citation>
    <scope>NUCLEOTIDE SEQUENCE [LARGE SCALE GENOMIC DNA]</scope>
    <source>
        <strain evidence="4 5">SDUM040013</strain>
    </source>
</reference>
<organism evidence="4 5">
    <name type="scientific">Gilvimarinus gilvus</name>
    <dbReference type="NCBI Taxonomy" id="3058038"/>
    <lineage>
        <taxon>Bacteria</taxon>
        <taxon>Pseudomonadati</taxon>
        <taxon>Pseudomonadota</taxon>
        <taxon>Gammaproteobacteria</taxon>
        <taxon>Cellvibrionales</taxon>
        <taxon>Cellvibrionaceae</taxon>
        <taxon>Gilvimarinus</taxon>
    </lineage>
</organism>
<gene>
    <name evidence="4" type="ORF">SCD92_08660</name>
</gene>
<sequence>MKTLMSTVVGLALWLVSSGAVALESAKPYSIDRTYTHSITSSINGKEYELYVRVPRSYETSDKRYPLAVLNDTGASFPTVSGVLQLLTVKDMQEIVAVGISYSVGDDGGVSRTRDYTPTFAPDETSFHSVASKQASGHASDYLAFIERDVFPFLASQYRLNMDSKALIGHSFGGLLGAYALVTKPTLFDHYIIGSPSLWYDDKVMFDLERKYAKSNNMMPANVYMYVGDKENNNTHSMVDDLKQYEAQLRQRQYKGLSLQVEIVPEATHHSAFPHLLTYALPRVFPLD</sequence>